<dbReference type="GeneID" id="27339581"/>
<evidence type="ECO:0000313" key="1">
    <source>
        <dbReference type="EMBL" id="KIW33547.1"/>
    </source>
</evidence>
<sequence length="207" mass="23310">MDDDSDGASPRNDTLRHELLDWFDLNTYDGFEDALYRRQEEFLRLARVRHGKIMASVPLGSHHIPVAELVVIKDMLAYSKEIQHLLDISQLFQIRIAVHNAISRSQAVLRPDFRRSVRAAIETAARLFTQNVIDAQVESTSNMPLPPPGRPLKYCDMPSCNTIFLTGVADDTVLSPGAWVVGCLTPHHQIIDADEYVAWAWGMTKAD</sequence>
<proteinExistence type="predicted"/>
<dbReference type="OrthoDB" id="4156793at2759"/>
<dbReference type="AlphaFoldDB" id="A0A0D2B7K8"/>
<organism evidence="1 2">
    <name type="scientific">Cladophialophora immunda</name>
    <dbReference type="NCBI Taxonomy" id="569365"/>
    <lineage>
        <taxon>Eukaryota</taxon>
        <taxon>Fungi</taxon>
        <taxon>Dikarya</taxon>
        <taxon>Ascomycota</taxon>
        <taxon>Pezizomycotina</taxon>
        <taxon>Eurotiomycetes</taxon>
        <taxon>Chaetothyriomycetidae</taxon>
        <taxon>Chaetothyriales</taxon>
        <taxon>Herpotrichiellaceae</taxon>
        <taxon>Cladophialophora</taxon>
    </lineage>
</organism>
<reference evidence="1 2" key="1">
    <citation type="submission" date="2015-01" db="EMBL/GenBank/DDBJ databases">
        <title>The Genome Sequence of Cladophialophora immunda CBS83496.</title>
        <authorList>
            <consortium name="The Broad Institute Genomics Platform"/>
            <person name="Cuomo C."/>
            <person name="de Hoog S."/>
            <person name="Gorbushina A."/>
            <person name="Stielow B."/>
            <person name="Teixiera M."/>
            <person name="Abouelleil A."/>
            <person name="Chapman S.B."/>
            <person name="Priest M."/>
            <person name="Young S.K."/>
            <person name="Wortman J."/>
            <person name="Nusbaum C."/>
            <person name="Birren B."/>
        </authorList>
    </citation>
    <scope>NUCLEOTIDE SEQUENCE [LARGE SCALE GENOMIC DNA]</scope>
    <source>
        <strain evidence="1 2">CBS 83496</strain>
    </source>
</reference>
<accession>A0A0D2B7K8</accession>
<dbReference type="HOGENOM" id="CLU_1326239_0_0_1"/>
<name>A0A0D2B7K8_9EURO</name>
<dbReference type="EMBL" id="KN847040">
    <property type="protein sequence ID" value="KIW33547.1"/>
    <property type="molecule type" value="Genomic_DNA"/>
</dbReference>
<dbReference type="VEuPathDB" id="FungiDB:PV07_00387"/>
<evidence type="ECO:0000313" key="2">
    <source>
        <dbReference type="Proteomes" id="UP000054466"/>
    </source>
</evidence>
<protein>
    <submittedName>
        <fullName evidence="1">Uncharacterized protein</fullName>
    </submittedName>
</protein>
<dbReference type="Proteomes" id="UP000054466">
    <property type="component" value="Unassembled WGS sequence"/>
</dbReference>
<dbReference type="RefSeq" id="XP_016253763.1">
    <property type="nucleotide sequence ID" value="XM_016386835.1"/>
</dbReference>
<gene>
    <name evidence="1" type="ORF">PV07_00387</name>
</gene>
<keyword evidence="2" id="KW-1185">Reference proteome</keyword>